<evidence type="ECO:0000256" key="1">
    <source>
        <dbReference type="ARBA" id="ARBA00006018"/>
    </source>
</evidence>
<evidence type="ECO:0000313" key="4">
    <source>
        <dbReference type="Proteomes" id="UP000007382"/>
    </source>
</evidence>
<evidence type="ECO:0000256" key="2">
    <source>
        <dbReference type="SAM" id="MobiDB-lite"/>
    </source>
</evidence>
<dbReference type="AlphaFoldDB" id="I0IS53"/>
<accession>I0IS53</accession>
<dbReference type="NCBIfam" id="TIGR00074">
    <property type="entry name" value="hypC_hupF"/>
    <property type="match status" value="1"/>
</dbReference>
<dbReference type="STRING" id="1162668.LFE_2431"/>
<dbReference type="KEGG" id="lfc:LFE_2431"/>
<reference evidence="4" key="2">
    <citation type="submission" date="2012-03" db="EMBL/GenBank/DDBJ databases">
        <title>The complete genome sequence of the pioneer microbe on fresh volcanic deposit, Leptospirillum ferrooxidans strain C2-3.</title>
        <authorList>
            <person name="Fujimura R."/>
            <person name="Sato Y."/>
            <person name="Nishizawa T."/>
            <person name="Nanba K."/>
            <person name="Oshima K."/>
            <person name="Hattori M."/>
            <person name="Kamijo T."/>
            <person name="Ohta H."/>
        </authorList>
    </citation>
    <scope>NUCLEOTIDE SEQUENCE [LARGE SCALE GENOMIC DNA]</scope>
    <source>
        <strain evidence="4">C2-3</strain>
    </source>
</reference>
<feature type="region of interest" description="Disordered" evidence="2">
    <location>
        <begin position="77"/>
        <end position="96"/>
    </location>
</feature>
<dbReference type="SUPFAM" id="SSF159127">
    <property type="entry name" value="HupF/HypC-like"/>
    <property type="match status" value="1"/>
</dbReference>
<name>I0IS53_LEPFC</name>
<keyword evidence="4" id="KW-1185">Reference proteome</keyword>
<sequence>MRVLESHPFLSKCEGRGEIRSIQMALVGAQTPGTWVMAFLGQARQVLTEDEAMEINLALDALEAAFAGETDFERFFPDIPSRSSGAANGLTDGENP</sequence>
<gene>
    <name evidence="3" type="ordered locus">LFE_2431</name>
</gene>
<protein>
    <submittedName>
        <fullName evidence="3">Uncharacterized protein</fullName>
    </submittedName>
</protein>
<reference evidence="3 4" key="1">
    <citation type="journal article" date="2012" name="J. Bacteriol.">
        <title>Complete Genome Sequence of Leptospirillum ferrooxidans Strain C2-3, Isolated from a Fresh Volcanic Ash Deposit on the Island of Miyake, Japan.</title>
        <authorList>
            <person name="Fujimura R."/>
            <person name="Sato Y."/>
            <person name="Nishizawa T."/>
            <person name="Oshima K."/>
            <person name="Kim S.-W."/>
            <person name="Hattori M."/>
            <person name="Kamijo T."/>
            <person name="Ohta H."/>
        </authorList>
    </citation>
    <scope>NUCLEOTIDE SEQUENCE [LARGE SCALE GENOMIC DNA]</scope>
    <source>
        <strain evidence="3 4">C2-3</strain>
    </source>
</reference>
<dbReference type="RefSeq" id="WP_014450585.1">
    <property type="nucleotide sequence ID" value="NC_017094.1"/>
</dbReference>
<dbReference type="InterPro" id="IPR001109">
    <property type="entry name" value="Hydrogenase_HupF/HypC"/>
</dbReference>
<dbReference type="PATRIC" id="fig|1162668.3.peg.2888"/>
<dbReference type="HOGENOM" id="CLU_159381_0_1_0"/>
<evidence type="ECO:0000313" key="3">
    <source>
        <dbReference type="EMBL" id="BAM08102.1"/>
    </source>
</evidence>
<dbReference type="PRINTS" id="PR00445">
    <property type="entry name" value="HUPFHYPC"/>
</dbReference>
<comment type="similarity">
    <text evidence="1">Belongs to the HupF/HypC family.</text>
</comment>
<dbReference type="EMBL" id="AP012342">
    <property type="protein sequence ID" value="BAM08102.1"/>
    <property type="molecule type" value="Genomic_DNA"/>
</dbReference>
<dbReference type="Pfam" id="PF01455">
    <property type="entry name" value="HupF_HypC"/>
    <property type="match status" value="1"/>
</dbReference>
<dbReference type="Proteomes" id="UP000007382">
    <property type="component" value="Chromosome"/>
</dbReference>
<dbReference type="Gene3D" id="2.30.30.140">
    <property type="match status" value="1"/>
</dbReference>
<proteinExistence type="inferred from homology"/>
<dbReference type="eggNOG" id="COG0298">
    <property type="taxonomic scope" value="Bacteria"/>
</dbReference>
<organism evidence="3 4">
    <name type="scientific">Leptospirillum ferrooxidans (strain C2-3)</name>
    <dbReference type="NCBI Taxonomy" id="1162668"/>
    <lineage>
        <taxon>Bacteria</taxon>
        <taxon>Pseudomonadati</taxon>
        <taxon>Nitrospirota</taxon>
        <taxon>Nitrospiria</taxon>
        <taxon>Nitrospirales</taxon>
        <taxon>Nitrospiraceae</taxon>
        <taxon>Leptospirillum</taxon>
    </lineage>
</organism>